<feature type="region of interest" description="Disordered" evidence="1">
    <location>
        <begin position="51"/>
        <end position="70"/>
    </location>
</feature>
<protein>
    <submittedName>
        <fullName evidence="2">Serine-threonine protein kinase</fullName>
    </submittedName>
</protein>
<dbReference type="RefSeq" id="WP_399617071.1">
    <property type="nucleotide sequence ID" value="NZ_JBITYT010000009.1"/>
</dbReference>
<comment type="caution">
    <text evidence="2">The sequence shown here is derived from an EMBL/GenBank/DDBJ whole genome shotgun (WGS) entry which is preliminary data.</text>
</comment>
<organism evidence="2 3">
    <name type="scientific">Streptomyces bikiniensis</name>
    <dbReference type="NCBI Taxonomy" id="1896"/>
    <lineage>
        <taxon>Bacteria</taxon>
        <taxon>Bacillati</taxon>
        <taxon>Actinomycetota</taxon>
        <taxon>Actinomycetes</taxon>
        <taxon>Kitasatosporales</taxon>
        <taxon>Streptomycetaceae</taxon>
        <taxon>Streptomyces</taxon>
    </lineage>
</organism>
<keyword evidence="2" id="KW-0418">Kinase</keyword>
<gene>
    <name evidence="2" type="ORF">ACIGW0_21395</name>
</gene>
<reference evidence="2 3" key="1">
    <citation type="submission" date="2024-10" db="EMBL/GenBank/DDBJ databases">
        <title>The Natural Products Discovery Center: Release of the First 8490 Sequenced Strains for Exploring Actinobacteria Biosynthetic Diversity.</title>
        <authorList>
            <person name="Kalkreuter E."/>
            <person name="Kautsar S.A."/>
            <person name="Yang D."/>
            <person name="Bader C.D."/>
            <person name="Teijaro C.N."/>
            <person name="Fluegel L."/>
            <person name="Davis C.M."/>
            <person name="Simpson J.R."/>
            <person name="Lauterbach L."/>
            <person name="Steele A.D."/>
            <person name="Gui C."/>
            <person name="Meng S."/>
            <person name="Li G."/>
            <person name="Viehrig K."/>
            <person name="Ye F."/>
            <person name="Su P."/>
            <person name="Kiefer A.F."/>
            <person name="Nichols A."/>
            <person name="Cepeda A.J."/>
            <person name="Yan W."/>
            <person name="Fan B."/>
            <person name="Jiang Y."/>
            <person name="Adhikari A."/>
            <person name="Zheng C.-J."/>
            <person name="Schuster L."/>
            <person name="Cowan T.M."/>
            <person name="Smanski M.J."/>
            <person name="Chevrette M.G."/>
            <person name="De Carvalho L.P.S."/>
            <person name="Shen B."/>
        </authorList>
    </citation>
    <scope>NUCLEOTIDE SEQUENCE [LARGE SCALE GENOMIC DNA]</scope>
    <source>
        <strain evidence="2 3">NPDC053346</strain>
    </source>
</reference>
<sequence length="520" mass="53396">MTARVGTEYAHDTGAPGGPLRVLAVGPLGPDSGAHALDRVADEPFHLDLRRTTPAARDRPGTPRRTPHIGTACPWPGAALPLRVSASYDLLVRLPRIPAARLRRLPVAGLGGPVRGHAGRGAAARARGALGAAAPSKRRDGRAVAGMSVEPYREITFDQDGDGPPEQAAALAALARQGVSDLFLLAHGRNGSPSGATRLCSDFFAPFPGLLAPGAEAGYAGVVWPSAVCTGEPGPDYRALATVLPEKEPVLERLTDLLAPAPAGEAAFAEFGALLRELAGVADAEGPVPAFLAADPAEVCDLFAEALAPGLPEGPERRRQGAREALRQAAYHVLGRRAGHVGEYGLGPLLGRVARAAPGLRIHLVGHGTGARLVAYALRGLPAGARPVASVTFLQGAFPQYAFAARLPDAPERSGALRDVHHRVRGPVVACHSRYDTALGVLYPLASRLADGPGPAGAVGYGGMRGVPGTVARSLATVLRTGVPGAGCVNVDVAEAVRSHGDLCRPELARVVVAASGTGR</sequence>
<feature type="compositionally biased region" description="Basic and acidic residues" evidence="1">
    <location>
        <begin position="51"/>
        <end position="61"/>
    </location>
</feature>
<keyword evidence="3" id="KW-1185">Reference proteome</keyword>
<evidence type="ECO:0000313" key="3">
    <source>
        <dbReference type="Proteomes" id="UP001614391"/>
    </source>
</evidence>
<dbReference type="Proteomes" id="UP001614391">
    <property type="component" value="Unassembled WGS sequence"/>
</dbReference>
<keyword evidence="2" id="KW-0808">Transferase</keyword>
<dbReference type="GO" id="GO:0016301">
    <property type="term" value="F:kinase activity"/>
    <property type="evidence" value="ECO:0007669"/>
    <property type="project" value="UniProtKB-KW"/>
</dbReference>
<dbReference type="EMBL" id="JBITYT010000009">
    <property type="protein sequence ID" value="MFI9121930.1"/>
    <property type="molecule type" value="Genomic_DNA"/>
</dbReference>
<evidence type="ECO:0000313" key="2">
    <source>
        <dbReference type="EMBL" id="MFI9121930.1"/>
    </source>
</evidence>
<proteinExistence type="predicted"/>
<accession>A0ABW8CWF6</accession>
<dbReference type="SUPFAM" id="SSF159501">
    <property type="entry name" value="EreA/ChaN-like"/>
    <property type="match status" value="1"/>
</dbReference>
<name>A0ABW8CWF6_STRBI</name>
<evidence type="ECO:0000256" key="1">
    <source>
        <dbReference type="SAM" id="MobiDB-lite"/>
    </source>
</evidence>